<dbReference type="AlphaFoldDB" id="A0A1H8K4T8"/>
<organism evidence="4 5">
    <name type="scientific">Chitinophaga rupis</name>
    <dbReference type="NCBI Taxonomy" id="573321"/>
    <lineage>
        <taxon>Bacteria</taxon>
        <taxon>Pseudomonadati</taxon>
        <taxon>Bacteroidota</taxon>
        <taxon>Chitinophagia</taxon>
        <taxon>Chitinophagales</taxon>
        <taxon>Chitinophagaceae</taxon>
        <taxon>Chitinophaga</taxon>
    </lineage>
</organism>
<name>A0A1H8K4T8_9BACT</name>
<dbReference type="Gene3D" id="3.40.109.10">
    <property type="entry name" value="NADH Oxidase"/>
    <property type="match status" value="1"/>
</dbReference>
<evidence type="ECO:0000313" key="5">
    <source>
        <dbReference type="Proteomes" id="UP000198984"/>
    </source>
</evidence>
<dbReference type="STRING" id="573321.SAMN04488505_11413"/>
<dbReference type="SUPFAM" id="SSF55469">
    <property type="entry name" value="FMN-dependent nitroreductase-like"/>
    <property type="match status" value="1"/>
</dbReference>
<dbReference type="EMBL" id="FOBB01000014">
    <property type="protein sequence ID" value="SEN87428.1"/>
    <property type="molecule type" value="Genomic_DNA"/>
</dbReference>
<evidence type="ECO:0000259" key="3">
    <source>
        <dbReference type="Pfam" id="PF00881"/>
    </source>
</evidence>
<dbReference type="PANTHER" id="PTHR43673">
    <property type="entry name" value="NAD(P)H NITROREDUCTASE YDGI-RELATED"/>
    <property type="match status" value="1"/>
</dbReference>
<evidence type="ECO:0000256" key="2">
    <source>
        <dbReference type="ARBA" id="ARBA00023002"/>
    </source>
</evidence>
<dbReference type="GO" id="GO:0016491">
    <property type="term" value="F:oxidoreductase activity"/>
    <property type="evidence" value="ECO:0007669"/>
    <property type="project" value="UniProtKB-KW"/>
</dbReference>
<dbReference type="RefSeq" id="WP_089921201.1">
    <property type="nucleotide sequence ID" value="NZ_FOBB01000014.1"/>
</dbReference>
<keyword evidence="5" id="KW-1185">Reference proteome</keyword>
<dbReference type="Pfam" id="PF00881">
    <property type="entry name" value="Nitroreductase"/>
    <property type="match status" value="1"/>
</dbReference>
<evidence type="ECO:0000256" key="1">
    <source>
        <dbReference type="ARBA" id="ARBA00007118"/>
    </source>
</evidence>
<sequence length="231" mass="26244">MNNVITTTHNVHPLLLDRWSPKSFRDTPVCSNTLNRLFEAARLAPSCFNEQPWHFVVATKSDAALYEKILHCFTEDNQAWAQTAPVLMIAVTKLYFEHNGAPNVFAWHDMGLAVANLTFQAVFEGLQVCEAAGIDHEKVYTELAIPEGYQPCVGIALGYAGNGDNLSPVLQQKHNRERTRKPLSSFVHYGEPDLHMKLNEQQKQVYEMMKGKFEFGDLRPVFEMARARIKH</sequence>
<dbReference type="InterPro" id="IPR000415">
    <property type="entry name" value="Nitroreductase-like"/>
</dbReference>
<dbReference type="CDD" id="cd02138">
    <property type="entry name" value="TdsD-like"/>
    <property type="match status" value="1"/>
</dbReference>
<reference evidence="4 5" key="1">
    <citation type="submission" date="2016-10" db="EMBL/GenBank/DDBJ databases">
        <authorList>
            <person name="de Groot N.N."/>
        </authorList>
    </citation>
    <scope>NUCLEOTIDE SEQUENCE [LARGE SCALE GENOMIC DNA]</scope>
    <source>
        <strain evidence="4 5">DSM 21039</strain>
    </source>
</reference>
<gene>
    <name evidence="4" type="ORF">SAMN04488505_11413</name>
</gene>
<accession>A0A1H8K4T8</accession>
<proteinExistence type="inferred from homology"/>
<dbReference type="InterPro" id="IPR029479">
    <property type="entry name" value="Nitroreductase"/>
</dbReference>
<evidence type="ECO:0000313" key="4">
    <source>
        <dbReference type="EMBL" id="SEN87428.1"/>
    </source>
</evidence>
<dbReference type="Proteomes" id="UP000198984">
    <property type="component" value="Unassembled WGS sequence"/>
</dbReference>
<protein>
    <submittedName>
        <fullName evidence="4">Nitroreductase</fullName>
    </submittedName>
</protein>
<keyword evidence="2" id="KW-0560">Oxidoreductase</keyword>
<dbReference type="PANTHER" id="PTHR43673:SF10">
    <property type="entry name" value="NADH DEHYDROGENASE_NAD(P)H NITROREDUCTASE XCC3605-RELATED"/>
    <property type="match status" value="1"/>
</dbReference>
<comment type="similarity">
    <text evidence="1">Belongs to the nitroreductase family.</text>
</comment>
<feature type="domain" description="Nitroreductase" evidence="3">
    <location>
        <begin position="17"/>
        <end position="159"/>
    </location>
</feature>
<dbReference type="OrthoDB" id="9809288at2"/>